<protein>
    <submittedName>
        <fullName evidence="1">Uncharacterized protein</fullName>
    </submittedName>
</protein>
<organism evidence="1 2">
    <name type="scientific">Actinoplanes couchii</name>
    <dbReference type="NCBI Taxonomy" id="403638"/>
    <lineage>
        <taxon>Bacteria</taxon>
        <taxon>Bacillati</taxon>
        <taxon>Actinomycetota</taxon>
        <taxon>Actinomycetes</taxon>
        <taxon>Micromonosporales</taxon>
        <taxon>Micromonosporaceae</taxon>
        <taxon>Actinoplanes</taxon>
    </lineage>
</organism>
<dbReference type="RefSeq" id="WP_203808694.1">
    <property type="nucleotide sequence ID" value="NZ_BAAAQE010000094.1"/>
</dbReference>
<dbReference type="Proteomes" id="UP000612282">
    <property type="component" value="Unassembled WGS sequence"/>
</dbReference>
<accession>A0ABQ3XRE1</accession>
<sequence>MSPTPELYCRQAPARDDTLMVDYPAAVGDWDLFLPQRLLVVIEHGGHHLDHTRPALLAAVVERGLASLRLSPGP</sequence>
<keyword evidence="2" id="KW-1185">Reference proteome</keyword>
<name>A0ABQ3XRE1_9ACTN</name>
<evidence type="ECO:0000313" key="2">
    <source>
        <dbReference type="Proteomes" id="UP000612282"/>
    </source>
</evidence>
<proteinExistence type="predicted"/>
<evidence type="ECO:0000313" key="1">
    <source>
        <dbReference type="EMBL" id="GID61082.1"/>
    </source>
</evidence>
<dbReference type="EMBL" id="BOMG01000118">
    <property type="protein sequence ID" value="GID61082.1"/>
    <property type="molecule type" value="Genomic_DNA"/>
</dbReference>
<gene>
    <name evidence="1" type="ORF">Aco03nite_094860</name>
</gene>
<comment type="caution">
    <text evidence="1">The sequence shown here is derived from an EMBL/GenBank/DDBJ whole genome shotgun (WGS) entry which is preliminary data.</text>
</comment>
<reference evidence="1 2" key="1">
    <citation type="submission" date="2021-01" db="EMBL/GenBank/DDBJ databases">
        <title>Whole genome shotgun sequence of Actinoplanes couchii NBRC 106145.</title>
        <authorList>
            <person name="Komaki H."/>
            <person name="Tamura T."/>
        </authorList>
    </citation>
    <scope>NUCLEOTIDE SEQUENCE [LARGE SCALE GENOMIC DNA]</scope>
    <source>
        <strain evidence="1 2">NBRC 106145</strain>
    </source>
</reference>